<organism evidence="13 14">
    <name type="scientific">Cryptolaemus montrouzieri</name>
    <dbReference type="NCBI Taxonomy" id="559131"/>
    <lineage>
        <taxon>Eukaryota</taxon>
        <taxon>Metazoa</taxon>
        <taxon>Ecdysozoa</taxon>
        <taxon>Arthropoda</taxon>
        <taxon>Hexapoda</taxon>
        <taxon>Insecta</taxon>
        <taxon>Pterygota</taxon>
        <taxon>Neoptera</taxon>
        <taxon>Endopterygota</taxon>
        <taxon>Coleoptera</taxon>
        <taxon>Polyphaga</taxon>
        <taxon>Cucujiformia</taxon>
        <taxon>Coccinelloidea</taxon>
        <taxon>Coccinellidae</taxon>
        <taxon>Scymninae</taxon>
        <taxon>Scymnini</taxon>
        <taxon>Cryptolaemus</taxon>
    </lineage>
</organism>
<feature type="repeat" description="WD" evidence="11">
    <location>
        <begin position="285"/>
        <end position="319"/>
    </location>
</feature>
<keyword evidence="3" id="KW-0507">mRNA processing</keyword>
<evidence type="ECO:0000256" key="8">
    <source>
        <dbReference type="ARBA" id="ARBA00068146"/>
    </source>
</evidence>
<dbReference type="PROSITE" id="PS50294">
    <property type="entry name" value="WD_REPEATS_REGION"/>
    <property type="match status" value="3"/>
</dbReference>
<gene>
    <name evidence="13" type="ORF">HHI36_012498</name>
</gene>
<comment type="caution">
    <text evidence="13">The sequence shown here is derived from an EMBL/GenBank/DDBJ whole genome shotgun (WGS) entry which is preliminary data.</text>
</comment>
<sequence length="573" mass="65429">MLAIQDYGDESDENSSTDDEQETRGESSVDNPSKIHLKPIKEENKEYSIKTSLQICAAPVVLPTGKEDSVLHIDPTAKEVMYNPKYEELFAPTLGPQNPFKTQQQQASRNMLSGYIEPAHVSSFQFENQRRTFSSFGYALDPTVGIEVQDKVIGAADEASSSSIKTVFESTKLRPLDKRKRKRNNDPEDIEGFLGPWGGYVDEQKIAKPSEEEAAELEELVSKRNKRGKPTEDKPVEEKSILHIKDPVDYQGRSFLHAPQDVGVNLRSDTPPERCFLPKAHIHTWSGHSKGIQAIRWFPRTAHLLLSASMDCRIKLWEVYNERRCIRTYYGHRQAVRDINFNNSGKTFCLLLWDTETGQVISRYTSRKIPYCVKFNPDGNKQHLFVAGTSDKKIICWDIRSGDIVQEYDRHLGAVNSITFVDENRRFVTTSDDKSLRVWEWDIPVDMKYIADPTMHSMPAVTPAPNGKWLACQSMDNKIVIFSALNRFKINRKKTFSGHMVAGYACSLDFSPDMSYLVSGDADGKCFIWDWKTTKIYKKWKAHENVCISALWHPHEPSKLVTAGWDGLIKYWD</sequence>
<feature type="repeat" description="WD" evidence="11">
    <location>
        <begin position="408"/>
        <end position="440"/>
    </location>
</feature>
<dbReference type="InterPro" id="IPR032847">
    <property type="entry name" value="PRPF17"/>
</dbReference>
<dbReference type="PROSITE" id="PS00678">
    <property type="entry name" value="WD_REPEATS_1"/>
    <property type="match status" value="1"/>
</dbReference>
<keyword evidence="2 11" id="KW-0853">WD repeat</keyword>
<feature type="repeat" description="WD" evidence="11">
    <location>
        <begin position="507"/>
        <end position="539"/>
    </location>
</feature>
<dbReference type="InterPro" id="IPR001680">
    <property type="entry name" value="WD40_rpt"/>
</dbReference>
<name>A0ABD2NFB6_9CUCU</name>
<dbReference type="CDD" id="cd00200">
    <property type="entry name" value="WD40"/>
    <property type="match status" value="1"/>
</dbReference>
<keyword evidence="14" id="KW-1185">Reference proteome</keyword>
<dbReference type="Gene3D" id="2.130.10.10">
    <property type="entry name" value="YVTN repeat-like/Quinoprotein amine dehydrogenase"/>
    <property type="match status" value="1"/>
</dbReference>
<evidence type="ECO:0000256" key="6">
    <source>
        <dbReference type="ARBA" id="ARBA00023187"/>
    </source>
</evidence>
<dbReference type="SMART" id="SM00320">
    <property type="entry name" value="WD40"/>
    <property type="match status" value="7"/>
</dbReference>
<feature type="compositionally biased region" description="Acidic residues" evidence="12">
    <location>
        <begin position="7"/>
        <end position="21"/>
    </location>
</feature>
<dbReference type="GO" id="GO:0005681">
    <property type="term" value="C:spliceosomal complex"/>
    <property type="evidence" value="ECO:0007669"/>
    <property type="project" value="UniProtKB-KW"/>
</dbReference>
<dbReference type="FunFam" id="2.130.10.10:FF:000034">
    <property type="entry name" value="Pre-mRNA-processing factor 17, putative"/>
    <property type="match status" value="1"/>
</dbReference>
<evidence type="ECO:0000256" key="1">
    <source>
        <dbReference type="ARBA" id="ARBA00004123"/>
    </source>
</evidence>
<dbReference type="AlphaFoldDB" id="A0ABD2NFB6"/>
<keyword evidence="5" id="KW-0677">Repeat</keyword>
<keyword evidence="7" id="KW-0539">Nucleus</keyword>
<evidence type="ECO:0000256" key="9">
    <source>
        <dbReference type="ARBA" id="ARBA00075265"/>
    </source>
</evidence>
<evidence type="ECO:0000313" key="13">
    <source>
        <dbReference type="EMBL" id="KAL3277144.1"/>
    </source>
</evidence>
<reference evidence="13 14" key="1">
    <citation type="journal article" date="2021" name="BMC Biol.">
        <title>Horizontally acquired antibacterial genes associated with adaptive radiation of ladybird beetles.</title>
        <authorList>
            <person name="Li H.S."/>
            <person name="Tang X.F."/>
            <person name="Huang Y.H."/>
            <person name="Xu Z.Y."/>
            <person name="Chen M.L."/>
            <person name="Du X.Y."/>
            <person name="Qiu B.Y."/>
            <person name="Chen P.T."/>
            <person name="Zhang W."/>
            <person name="Slipinski A."/>
            <person name="Escalona H.E."/>
            <person name="Waterhouse R.M."/>
            <person name="Zwick A."/>
            <person name="Pang H."/>
        </authorList>
    </citation>
    <scope>NUCLEOTIDE SEQUENCE [LARGE SCALE GENOMIC DNA]</scope>
    <source>
        <strain evidence="13">SYSU2018</strain>
    </source>
</reference>
<dbReference type="EMBL" id="JABFTP020000103">
    <property type="protein sequence ID" value="KAL3277144.1"/>
    <property type="molecule type" value="Genomic_DNA"/>
</dbReference>
<feature type="region of interest" description="Disordered" evidence="12">
    <location>
        <begin position="1"/>
        <end position="39"/>
    </location>
</feature>
<evidence type="ECO:0000256" key="2">
    <source>
        <dbReference type="ARBA" id="ARBA00022574"/>
    </source>
</evidence>
<dbReference type="PROSITE" id="PS50082">
    <property type="entry name" value="WD_REPEATS_2"/>
    <property type="match status" value="4"/>
</dbReference>
<evidence type="ECO:0000256" key="7">
    <source>
        <dbReference type="ARBA" id="ARBA00023242"/>
    </source>
</evidence>
<evidence type="ECO:0000256" key="11">
    <source>
        <dbReference type="PROSITE-ProRule" id="PRU00221"/>
    </source>
</evidence>
<evidence type="ECO:0000256" key="5">
    <source>
        <dbReference type="ARBA" id="ARBA00022737"/>
    </source>
</evidence>
<evidence type="ECO:0000256" key="12">
    <source>
        <dbReference type="SAM" id="MobiDB-lite"/>
    </source>
</evidence>
<feature type="region of interest" description="Disordered" evidence="12">
    <location>
        <begin position="177"/>
        <end position="196"/>
    </location>
</feature>
<dbReference type="PANTHER" id="PTHR43979:SF1">
    <property type="entry name" value="PRE-MRNA-PROCESSING FACTOR 17"/>
    <property type="match status" value="1"/>
</dbReference>
<feature type="repeat" description="WD" evidence="11">
    <location>
        <begin position="540"/>
        <end position="573"/>
    </location>
</feature>
<keyword evidence="6" id="KW-0508">mRNA splicing</keyword>
<dbReference type="Pfam" id="PF00400">
    <property type="entry name" value="WD40"/>
    <property type="match status" value="6"/>
</dbReference>
<dbReference type="GO" id="GO:0000398">
    <property type="term" value="P:mRNA splicing, via spliceosome"/>
    <property type="evidence" value="ECO:0007669"/>
    <property type="project" value="UniProtKB-ARBA"/>
</dbReference>
<keyword evidence="4" id="KW-0747">Spliceosome</keyword>
<evidence type="ECO:0000256" key="10">
    <source>
        <dbReference type="ARBA" id="ARBA00076678"/>
    </source>
</evidence>
<dbReference type="Proteomes" id="UP001516400">
    <property type="component" value="Unassembled WGS sequence"/>
</dbReference>
<accession>A0ABD2NFB6</accession>
<proteinExistence type="predicted"/>
<evidence type="ECO:0000313" key="14">
    <source>
        <dbReference type="Proteomes" id="UP001516400"/>
    </source>
</evidence>
<evidence type="ECO:0000256" key="4">
    <source>
        <dbReference type="ARBA" id="ARBA00022728"/>
    </source>
</evidence>
<comment type="subcellular location">
    <subcellularLocation>
        <location evidence="1">Nucleus</location>
    </subcellularLocation>
</comment>
<protein>
    <recommendedName>
        <fullName evidence="8">Pre-mRNA-processing factor 17</fullName>
    </recommendedName>
    <alternativeName>
        <fullName evidence="10">Cell division cycle 40 homolog</fullName>
    </alternativeName>
    <alternativeName>
        <fullName evidence="9">PRP17 homolog</fullName>
    </alternativeName>
</protein>
<dbReference type="InterPro" id="IPR036322">
    <property type="entry name" value="WD40_repeat_dom_sf"/>
</dbReference>
<evidence type="ECO:0000256" key="3">
    <source>
        <dbReference type="ARBA" id="ARBA00022664"/>
    </source>
</evidence>
<dbReference type="PANTHER" id="PTHR43979">
    <property type="entry name" value="PRE-MRNA-PROCESSING FACTOR 17"/>
    <property type="match status" value="1"/>
</dbReference>
<dbReference type="SUPFAM" id="SSF50978">
    <property type="entry name" value="WD40 repeat-like"/>
    <property type="match status" value="1"/>
</dbReference>
<dbReference type="InterPro" id="IPR019775">
    <property type="entry name" value="WD40_repeat_CS"/>
</dbReference>
<dbReference type="InterPro" id="IPR015943">
    <property type="entry name" value="WD40/YVTN_repeat-like_dom_sf"/>
</dbReference>